<dbReference type="SMART" id="SM00409">
    <property type="entry name" value="IG"/>
    <property type="match status" value="2"/>
</dbReference>
<keyword evidence="2" id="KW-0393">Immunoglobulin domain</keyword>
<dbReference type="GO" id="GO:0007156">
    <property type="term" value="P:homophilic cell adhesion via plasma membrane adhesion molecules"/>
    <property type="evidence" value="ECO:0007669"/>
    <property type="project" value="TreeGrafter"/>
</dbReference>
<evidence type="ECO:0000256" key="2">
    <source>
        <dbReference type="ARBA" id="ARBA00023319"/>
    </source>
</evidence>
<gene>
    <name evidence="4" type="ORF">AVEN_106819_1</name>
</gene>
<dbReference type="FunFam" id="2.60.40.10:FF:000032">
    <property type="entry name" value="palladin isoform X1"/>
    <property type="match status" value="1"/>
</dbReference>
<dbReference type="EMBL" id="BGPR01019217">
    <property type="protein sequence ID" value="GBN81302.1"/>
    <property type="molecule type" value="Genomic_DNA"/>
</dbReference>
<keyword evidence="5" id="KW-1185">Reference proteome</keyword>
<name>A0A4Y2RZL8_ARAVE</name>
<dbReference type="InterPro" id="IPR013098">
    <property type="entry name" value="Ig_I-set"/>
</dbReference>
<dbReference type="GO" id="GO:0050808">
    <property type="term" value="P:synapse organization"/>
    <property type="evidence" value="ECO:0007669"/>
    <property type="project" value="TreeGrafter"/>
</dbReference>
<dbReference type="SUPFAM" id="SSF48726">
    <property type="entry name" value="Immunoglobulin"/>
    <property type="match status" value="2"/>
</dbReference>
<keyword evidence="1" id="KW-1015">Disulfide bond</keyword>
<evidence type="ECO:0000256" key="1">
    <source>
        <dbReference type="ARBA" id="ARBA00023157"/>
    </source>
</evidence>
<dbReference type="AlphaFoldDB" id="A0A4Y2RZL8"/>
<dbReference type="Gene3D" id="2.60.40.10">
    <property type="entry name" value="Immunoglobulins"/>
    <property type="match status" value="2"/>
</dbReference>
<feature type="domain" description="Ig-like" evidence="3">
    <location>
        <begin position="76"/>
        <end position="173"/>
    </location>
</feature>
<dbReference type="OrthoDB" id="6159398at2759"/>
<evidence type="ECO:0000313" key="4">
    <source>
        <dbReference type="EMBL" id="GBN81302.1"/>
    </source>
</evidence>
<dbReference type="GO" id="GO:0030424">
    <property type="term" value="C:axon"/>
    <property type="evidence" value="ECO:0007669"/>
    <property type="project" value="TreeGrafter"/>
</dbReference>
<dbReference type="Pfam" id="PF07679">
    <property type="entry name" value="I-set"/>
    <property type="match status" value="1"/>
</dbReference>
<comment type="caution">
    <text evidence="4">The sequence shown here is derived from an EMBL/GenBank/DDBJ whole genome shotgun (WGS) entry which is preliminary data.</text>
</comment>
<dbReference type="InterPro" id="IPR050958">
    <property type="entry name" value="Cell_Adh-Cytoskel_Orgn"/>
</dbReference>
<sequence>MTMYQVFLNPVVHGVTKYNGEQSSQLPSGVRQVLGGTQLQIASVDAHHAGLYRCTADNDVGEQATAVFSFTVLYAPELTVKPEWIHGDEGATVEFMCTCHSAPPSHITWIKGDPKQDTPLQASDRIKLREKLTVPTTTESWLKLQRLRKEDLGSYACVAKNQVGQSFKMVEISGK</sequence>
<dbReference type="InterPro" id="IPR003599">
    <property type="entry name" value="Ig_sub"/>
</dbReference>
<dbReference type="InterPro" id="IPR007110">
    <property type="entry name" value="Ig-like_dom"/>
</dbReference>
<dbReference type="SMART" id="SM00408">
    <property type="entry name" value="IGc2"/>
    <property type="match status" value="1"/>
</dbReference>
<dbReference type="GO" id="GO:0008046">
    <property type="term" value="F:axon guidance receptor activity"/>
    <property type="evidence" value="ECO:0007669"/>
    <property type="project" value="TreeGrafter"/>
</dbReference>
<dbReference type="InterPro" id="IPR013783">
    <property type="entry name" value="Ig-like_fold"/>
</dbReference>
<dbReference type="GO" id="GO:0043025">
    <property type="term" value="C:neuronal cell body"/>
    <property type="evidence" value="ECO:0007669"/>
    <property type="project" value="TreeGrafter"/>
</dbReference>
<dbReference type="InterPro" id="IPR036179">
    <property type="entry name" value="Ig-like_dom_sf"/>
</dbReference>
<organism evidence="4 5">
    <name type="scientific">Araneus ventricosus</name>
    <name type="common">Orbweaver spider</name>
    <name type="synonym">Epeira ventricosa</name>
    <dbReference type="NCBI Taxonomy" id="182803"/>
    <lineage>
        <taxon>Eukaryota</taxon>
        <taxon>Metazoa</taxon>
        <taxon>Ecdysozoa</taxon>
        <taxon>Arthropoda</taxon>
        <taxon>Chelicerata</taxon>
        <taxon>Arachnida</taxon>
        <taxon>Araneae</taxon>
        <taxon>Araneomorphae</taxon>
        <taxon>Entelegynae</taxon>
        <taxon>Araneoidea</taxon>
        <taxon>Araneidae</taxon>
        <taxon>Araneus</taxon>
    </lineage>
</organism>
<dbReference type="PANTHER" id="PTHR45080:SF33">
    <property type="entry name" value="IG-LIKE DOMAIN-CONTAINING PROTEIN"/>
    <property type="match status" value="1"/>
</dbReference>
<evidence type="ECO:0000259" key="3">
    <source>
        <dbReference type="PROSITE" id="PS50835"/>
    </source>
</evidence>
<evidence type="ECO:0000313" key="5">
    <source>
        <dbReference type="Proteomes" id="UP000499080"/>
    </source>
</evidence>
<dbReference type="InterPro" id="IPR003598">
    <property type="entry name" value="Ig_sub2"/>
</dbReference>
<dbReference type="PANTHER" id="PTHR45080">
    <property type="entry name" value="CONTACTIN 5"/>
    <property type="match status" value="1"/>
</dbReference>
<proteinExistence type="predicted"/>
<protein>
    <recommendedName>
        <fullName evidence="3">Ig-like domain-containing protein</fullName>
    </recommendedName>
</protein>
<dbReference type="CDD" id="cd00096">
    <property type="entry name" value="Ig"/>
    <property type="match status" value="1"/>
</dbReference>
<reference evidence="4 5" key="1">
    <citation type="journal article" date="2019" name="Sci. Rep.">
        <title>Orb-weaving spider Araneus ventricosus genome elucidates the spidroin gene catalogue.</title>
        <authorList>
            <person name="Kono N."/>
            <person name="Nakamura H."/>
            <person name="Ohtoshi R."/>
            <person name="Moran D.A.P."/>
            <person name="Shinohara A."/>
            <person name="Yoshida Y."/>
            <person name="Fujiwara M."/>
            <person name="Mori M."/>
            <person name="Tomita M."/>
            <person name="Arakawa K."/>
        </authorList>
    </citation>
    <scope>NUCLEOTIDE SEQUENCE [LARGE SCALE GENOMIC DNA]</scope>
</reference>
<dbReference type="PROSITE" id="PS50835">
    <property type="entry name" value="IG_LIKE"/>
    <property type="match status" value="1"/>
</dbReference>
<accession>A0A4Y2RZL8</accession>
<dbReference type="Proteomes" id="UP000499080">
    <property type="component" value="Unassembled WGS sequence"/>
</dbReference>
<dbReference type="GO" id="GO:0005886">
    <property type="term" value="C:plasma membrane"/>
    <property type="evidence" value="ECO:0007669"/>
    <property type="project" value="TreeGrafter"/>
</dbReference>